<dbReference type="Proteomes" id="UP000036356">
    <property type="component" value="Unassembled WGS sequence"/>
</dbReference>
<dbReference type="InterPro" id="IPR012296">
    <property type="entry name" value="Nuclease_put_TT1808"/>
</dbReference>
<dbReference type="PANTHER" id="PTHR36558:SF1">
    <property type="entry name" value="RESTRICTION ENDONUCLEASE DOMAIN-CONTAINING PROTEIN-RELATED"/>
    <property type="match status" value="1"/>
</dbReference>
<keyword evidence="3" id="KW-1185">Reference proteome</keyword>
<dbReference type="AlphaFoldDB" id="A0A0J1FPI6"/>
<dbReference type="STRING" id="476652.DEAC_c32010"/>
<comment type="caution">
    <text evidence="2">The sequence shown here is derived from an EMBL/GenBank/DDBJ whole genome shotgun (WGS) entry which is preliminary data.</text>
</comment>
<protein>
    <recommendedName>
        <fullName evidence="1">Putative restriction endonuclease domain-containing protein</fullName>
    </recommendedName>
</protein>
<evidence type="ECO:0000259" key="1">
    <source>
        <dbReference type="Pfam" id="PF05685"/>
    </source>
</evidence>
<dbReference type="PANTHER" id="PTHR36558">
    <property type="entry name" value="GLR1098 PROTEIN"/>
    <property type="match status" value="1"/>
</dbReference>
<organism evidence="2 3">
    <name type="scientific">Desulfosporosinus acididurans</name>
    <dbReference type="NCBI Taxonomy" id="476652"/>
    <lineage>
        <taxon>Bacteria</taxon>
        <taxon>Bacillati</taxon>
        <taxon>Bacillota</taxon>
        <taxon>Clostridia</taxon>
        <taxon>Eubacteriales</taxon>
        <taxon>Desulfitobacteriaceae</taxon>
        <taxon>Desulfosporosinus</taxon>
    </lineage>
</organism>
<dbReference type="Gene3D" id="3.90.1570.10">
    <property type="entry name" value="tt1808, chain A"/>
    <property type="match status" value="1"/>
</dbReference>
<dbReference type="Pfam" id="PF05685">
    <property type="entry name" value="Uma2"/>
    <property type="match status" value="1"/>
</dbReference>
<dbReference type="PATRIC" id="fig|476652.3.peg.3377"/>
<feature type="domain" description="Putative restriction endonuclease" evidence="1">
    <location>
        <begin position="16"/>
        <end position="179"/>
    </location>
</feature>
<dbReference type="EMBL" id="LDZY01000011">
    <property type="protein sequence ID" value="KLU64873.1"/>
    <property type="molecule type" value="Genomic_DNA"/>
</dbReference>
<accession>A0A0J1FPI6</accession>
<evidence type="ECO:0000313" key="3">
    <source>
        <dbReference type="Proteomes" id="UP000036356"/>
    </source>
</evidence>
<proteinExistence type="predicted"/>
<dbReference type="SUPFAM" id="SSF52980">
    <property type="entry name" value="Restriction endonuclease-like"/>
    <property type="match status" value="1"/>
</dbReference>
<dbReference type="RefSeq" id="WP_047811014.1">
    <property type="nucleotide sequence ID" value="NZ_LDZY01000011.1"/>
</dbReference>
<dbReference type="InterPro" id="IPR011335">
    <property type="entry name" value="Restrct_endonuc-II-like"/>
</dbReference>
<dbReference type="CDD" id="cd06260">
    <property type="entry name" value="DUF820-like"/>
    <property type="match status" value="1"/>
</dbReference>
<name>A0A0J1FPI6_9FIRM</name>
<dbReference type="InterPro" id="IPR008538">
    <property type="entry name" value="Uma2"/>
</dbReference>
<reference evidence="2 3" key="1">
    <citation type="submission" date="2015-06" db="EMBL/GenBank/DDBJ databases">
        <title>Draft genome of the moderately acidophilic sulfate reducer Candidatus Desulfosporosinus acididurans strain M1.</title>
        <authorList>
            <person name="Poehlein A."/>
            <person name="Petzsch P."/>
            <person name="Johnson B.D."/>
            <person name="Schloemann M."/>
            <person name="Daniel R."/>
            <person name="Muehling M."/>
        </authorList>
    </citation>
    <scope>NUCLEOTIDE SEQUENCE [LARGE SCALE GENOMIC DNA]</scope>
    <source>
        <strain evidence="2 3">M1</strain>
    </source>
</reference>
<evidence type="ECO:0000313" key="2">
    <source>
        <dbReference type="EMBL" id="KLU64873.1"/>
    </source>
</evidence>
<sequence>MSSPEQNLDRKLTYKDYLSWSKEEQCELINGIPYNITPAPSTQHQKIVTTLVAQFYNALKDSPCQVFGAPFDVRLPEPEKNSDDIFTIVQPDLVIICDRNKLDNLGCVGGPDLVIEVTSPSTLRKDIKDKFYLYEKAGVNQYWIIYPDQKTVVVFKLDKGGKFGRPDIYCETDIIQSEIAKSIQIDLAEIFQEY</sequence>
<gene>
    <name evidence="2" type="ORF">DEAC_c32010</name>
</gene>